<accession>A0ABP1FEG1</accession>
<name>A0ABP1FEG1_9FLAO</name>
<evidence type="ECO:0000313" key="1">
    <source>
        <dbReference type="EMBL" id="CAL2107723.1"/>
    </source>
</evidence>
<dbReference type="SUPFAM" id="SSF53335">
    <property type="entry name" value="S-adenosyl-L-methionine-dependent methyltransferases"/>
    <property type="match status" value="1"/>
</dbReference>
<dbReference type="Pfam" id="PF13489">
    <property type="entry name" value="Methyltransf_23"/>
    <property type="match status" value="1"/>
</dbReference>
<dbReference type="Proteomes" id="UP001497602">
    <property type="component" value="Unassembled WGS sequence"/>
</dbReference>
<proteinExistence type="predicted"/>
<dbReference type="Gene3D" id="3.40.50.150">
    <property type="entry name" value="Vaccinia Virus protein VP39"/>
    <property type="match status" value="1"/>
</dbReference>
<dbReference type="EMBL" id="CAXJRC010000041">
    <property type="protein sequence ID" value="CAL2107723.1"/>
    <property type="molecule type" value="Genomic_DNA"/>
</dbReference>
<organism evidence="1 2">
    <name type="scientific">Tenacibaculum vairaonense</name>
    <dbReference type="NCBI Taxonomy" id="3137860"/>
    <lineage>
        <taxon>Bacteria</taxon>
        <taxon>Pseudomonadati</taxon>
        <taxon>Bacteroidota</taxon>
        <taxon>Flavobacteriia</taxon>
        <taxon>Flavobacteriales</taxon>
        <taxon>Flavobacteriaceae</taxon>
        <taxon>Tenacibaculum</taxon>
    </lineage>
</organism>
<dbReference type="InterPro" id="IPR029063">
    <property type="entry name" value="SAM-dependent_MTases_sf"/>
</dbReference>
<gene>
    <name evidence="1" type="ORF">T190115A13A_40245</name>
</gene>
<keyword evidence="2" id="KW-1185">Reference proteome</keyword>
<reference evidence="1 2" key="1">
    <citation type="submission" date="2024-05" db="EMBL/GenBank/DDBJ databases">
        <authorList>
            <person name="Duchaud E."/>
        </authorList>
    </citation>
    <scope>NUCLEOTIDE SEQUENCE [LARGE SCALE GENOMIC DNA]</scope>
    <source>
        <strain evidence="1">Ena-SAMPLE-TAB-13-05-2024-13:56:06:370-140305</strain>
    </source>
</reference>
<evidence type="ECO:0000313" key="2">
    <source>
        <dbReference type="Proteomes" id="UP001497602"/>
    </source>
</evidence>
<protein>
    <recommendedName>
        <fullName evidence="3">Methyltransferase</fullName>
    </recommendedName>
</protein>
<comment type="caution">
    <text evidence="1">The sequence shown here is derived from an EMBL/GenBank/DDBJ whole genome shotgun (WGS) entry which is preliminary data.</text>
</comment>
<sequence length="176" mass="21322">MNRHLEKRYNKTLKFVKKHIPEQSKILDLGTTNAFSDIMRKEGYNVENTKGEDLDINYEVYLDKNVDVITSFEIFEHMLAPFNILRNLKTNKMIASVPLKLWFTDAYWNEKDDWDKHYHEFEIKQFDFLLKKTGWKIKDSETWTSSDWRKIGVRPILRHFTPRYYIVYCEREEAVS</sequence>
<dbReference type="RefSeq" id="WP_348704079.1">
    <property type="nucleotide sequence ID" value="NZ_CAXIYA010000017.1"/>
</dbReference>
<evidence type="ECO:0008006" key="3">
    <source>
        <dbReference type="Google" id="ProtNLM"/>
    </source>
</evidence>